<organism evidence="1 2">
    <name type="scientific">Trematosphaeria pertusa</name>
    <dbReference type="NCBI Taxonomy" id="390896"/>
    <lineage>
        <taxon>Eukaryota</taxon>
        <taxon>Fungi</taxon>
        <taxon>Dikarya</taxon>
        <taxon>Ascomycota</taxon>
        <taxon>Pezizomycotina</taxon>
        <taxon>Dothideomycetes</taxon>
        <taxon>Pleosporomycetidae</taxon>
        <taxon>Pleosporales</taxon>
        <taxon>Massarineae</taxon>
        <taxon>Trematosphaeriaceae</taxon>
        <taxon>Trematosphaeria</taxon>
    </lineage>
</organism>
<sequence length="110" mass="12334">MAKADSAMNRLDELRLQRELKENPANHGFDVITCRKLEPKAGEKLVARAIVYTQPNFGGWKLLKEGTTSCYGVVPLFQEFSKELEREMAVVSGGMRAGDFYHGREEGSLI</sequence>
<accession>A0A6A6IZN3</accession>
<proteinExistence type="predicted"/>
<dbReference type="AlphaFoldDB" id="A0A6A6IZN3"/>
<reference evidence="1" key="1">
    <citation type="journal article" date="2020" name="Stud. Mycol.">
        <title>101 Dothideomycetes genomes: a test case for predicting lifestyles and emergence of pathogens.</title>
        <authorList>
            <person name="Haridas S."/>
            <person name="Albert R."/>
            <person name="Binder M."/>
            <person name="Bloem J."/>
            <person name="Labutti K."/>
            <person name="Salamov A."/>
            <person name="Andreopoulos B."/>
            <person name="Baker S."/>
            <person name="Barry K."/>
            <person name="Bills G."/>
            <person name="Bluhm B."/>
            <person name="Cannon C."/>
            <person name="Castanera R."/>
            <person name="Culley D."/>
            <person name="Daum C."/>
            <person name="Ezra D."/>
            <person name="Gonzalez J."/>
            <person name="Henrissat B."/>
            <person name="Kuo A."/>
            <person name="Liang C."/>
            <person name="Lipzen A."/>
            <person name="Lutzoni F."/>
            <person name="Magnuson J."/>
            <person name="Mondo S."/>
            <person name="Nolan M."/>
            <person name="Ohm R."/>
            <person name="Pangilinan J."/>
            <person name="Park H.-J."/>
            <person name="Ramirez L."/>
            <person name="Alfaro M."/>
            <person name="Sun H."/>
            <person name="Tritt A."/>
            <person name="Yoshinaga Y."/>
            <person name="Zwiers L.-H."/>
            <person name="Turgeon B."/>
            <person name="Goodwin S."/>
            <person name="Spatafora J."/>
            <person name="Crous P."/>
            <person name="Grigoriev I."/>
        </authorList>
    </citation>
    <scope>NUCLEOTIDE SEQUENCE</scope>
    <source>
        <strain evidence="1">CBS 122368</strain>
    </source>
</reference>
<evidence type="ECO:0000313" key="2">
    <source>
        <dbReference type="Proteomes" id="UP000800094"/>
    </source>
</evidence>
<gene>
    <name evidence="1" type="ORF">BU26DRAFT_557519</name>
</gene>
<keyword evidence="2" id="KW-1185">Reference proteome</keyword>
<dbReference type="GeneID" id="54585796"/>
<dbReference type="OrthoDB" id="3796163at2759"/>
<dbReference type="Proteomes" id="UP000800094">
    <property type="component" value="Unassembled WGS sequence"/>
</dbReference>
<protein>
    <submittedName>
        <fullName evidence="1">Uncharacterized protein</fullName>
    </submittedName>
</protein>
<evidence type="ECO:0000313" key="1">
    <source>
        <dbReference type="EMBL" id="KAF2256045.1"/>
    </source>
</evidence>
<name>A0A6A6IZN3_9PLEO</name>
<dbReference type="EMBL" id="ML987189">
    <property type="protein sequence ID" value="KAF2256045.1"/>
    <property type="molecule type" value="Genomic_DNA"/>
</dbReference>
<dbReference type="RefSeq" id="XP_033691049.1">
    <property type="nucleotide sequence ID" value="XM_033832466.1"/>
</dbReference>